<keyword evidence="9" id="KW-1185">Reference proteome</keyword>
<dbReference type="InterPro" id="IPR007371">
    <property type="entry name" value="TPK_catalytic"/>
</dbReference>
<dbReference type="PANTHER" id="PTHR41299">
    <property type="entry name" value="THIAMINE PYROPHOSPHOKINASE"/>
    <property type="match status" value="1"/>
</dbReference>
<evidence type="ECO:0000259" key="6">
    <source>
        <dbReference type="SMART" id="SM00983"/>
    </source>
</evidence>
<dbReference type="PANTHER" id="PTHR41299:SF1">
    <property type="entry name" value="THIAMINE PYROPHOSPHOKINASE"/>
    <property type="match status" value="1"/>
</dbReference>
<name>A0A508WY30_9HYPH</name>
<dbReference type="GO" id="GO:0005524">
    <property type="term" value="F:ATP binding"/>
    <property type="evidence" value="ECO:0007669"/>
    <property type="project" value="UniProtKB-KW"/>
</dbReference>
<dbReference type="CDD" id="cd07995">
    <property type="entry name" value="TPK"/>
    <property type="match status" value="1"/>
</dbReference>
<dbReference type="SMART" id="SM00983">
    <property type="entry name" value="TPK_B1_binding"/>
    <property type="match status" value="1"/>
</dbReference>
<accession>A0A508WY30</accession>
<keyword evidence="1" id="KW-0808">Transferase</keyword>
<sequence length="220" mass="23180">MGLAMTRPPFTILLGGALMPTGRLARQLEGSRFVAADGGMRHARTLGIVPDLWVGDFDSTDDALLAEFADVPRERHPAAKNATDGEIAVEAAVGRGASSLIFAGGLGGARSDHAFLHLLGTVALAESGIDVMMTSGEEEAYPLLPGSQEIELPEGSLFSILGFSDLDGLSIENVRYPLKEFHLPFGSSRTISNIADGTVRFTLKSGRAVILARPYDLSGA</sequence>
<dbReference type="GO" id="GO:0004788">
    <property type="term" value="F:thiamine diphosphokinase activity"/>
    <property type="evidence" value="ECO:0007669"/>
    <property type="project" value="UniProtKB-UniRule"/>
</dbReference>
<dbReference type="Gene3D" id="3.40.50.10240">
    <property type="entry name" value="Thiamin pyrophosphokinase, catalytic domain"/>
    <property type="match status" value="1"/>
</dbReference>
<dbReference type="InterPro" id="IPR053149">
    <property type="entry name" value="TPK"/>
</dbReference>
<dbReference type="AlphaFoldDB" id="A0A508WY30"/>
<protein>
    <recommendedName>
        <fullName evidence="5">Thiamine diphosphokinase</fullName>
        <ecNumber evidence="5">2.7.6.2</ecNumber>
    </recommendedName>
</protein>
<dbReference type="EMBL" id="CABFNB010000104">
    <property type="protein sequence ID" value="VTZ62383.1"/>
    <property type="molecule type" value="Genomic_DNA"/>
</dbReference>
<keyword evidence="2" id="KW-0547">Nucleotide-binding</keyword>
<reference evidence="7" key="1">
    <citation type="submission" date="2017-04" db="EMBL/GenBank/DDBJ databases">
        <authorList>
            <person name="Porter S."/>
            <person name="Friesen M.L."/>
            <person name="Faber-Hammond J."/>
        </authorList>
    </citation>
    <scope>NUCLEOTIDE SEQUENCE</scope>
    <source>
        <strain evidence="7">Str16</strain>
    </source>
</reference>
<proteinExistence type="predicted"/>
<reference evidence="7 9" key="2">
    <citation type="journal article" date="2018" name="FEMS Microbiol. Ecol.">
        <title>Co-invading symbiotic mutualists of Medicago polymorpha retain high ancestral diversity and contain diverse accessory genomes.</title>
        <authorList>
            <person name="Porter S.S."/>
            <person name="Faber-Hammond J.J."/>
            <person name="Friesen M.L."/>
        </authorList>
    </citation>
    <scope>NUCLEOTIDE SEQUENCE [LARGE SCALE GENOMIC DNA]</scope>
    <source>
        <strain evidence="7 9">Str16</strain>
    </source>
</reference>
<evidence type="ECO:0000256" key="3">
    <source>
        <dbReference type="ARBA" id="ARBA00022777"/>
    </source>
</evidence>
<dbReference type="Pfam" id="PF04263">
    <property type="entry name" value="TPK_catalytic"/>
    <property type="match status" value="1"/>
</dbReference>
<dbReference type="GO" id="GO:0009229">
    <property type="term" value="P:thiamine diphosphate biosynthetic process"/>
    <property type="evidence" value="ECO:0007669"/>
    <property type="project" value="InterPro"/>
</dbReference>
<gene>
    <name evidence="7" type="ORF">BMJ33_29750</name>
    <name evidence="8" type="ORF">EMEDMD4_380044</name>
</gene>
<dbReference type="NCBIfam" id="TIGR01378">
    <property type="entry name" value="thi_PPkinase"/>
    <property type="match status" value="1"/>
</dbReference>
<organism evidence="8">
    <name type="scientific">Sinorhizobium medicae</name>
    <dbReference type="NCBI Taxonomy" id="110321"/>
    <lineage>
        <taxon>Bacteria</taxon>
        <taxon>Pseudomonadati</taxon>
        <taxon>Pseudomonadota</taxon>
        <taxon>Alphaproteobacteria</taxon>
        <taxon>Hyphomicrobiales</taxon>
        <taxon>Rhizobiaceae</taxon>
        <taxon>Sinorhizobium/Ensifer group</taxon>
        <taxon>Sinorhizobium</taxon>
    </lineage>
</organism>
<evidence type="ECO:0000313" key="7">
    <source>
        <dbReference type="EMBL" id="PLT95099.1"/>
    </source>
</evidence>
<dbReference type="Proteomes" id="UP000507954">
    <property type="component" value="Unassembled WGS sequence"/>
</dbReference>
<evidence type="ECO:0000256" key="4">
    <source>
        <dbReference type="ARBA" id="ARBA00022840"/>
    </source>
</evidence>
<evidence type="ECO:0000313" key="9">
    <source>
        <dbReference type="Proteomes" id="UP001190825"/>
    </source>
</evidence>
<dbReference type="EMBL" id="NBUC01000154">
    <property type="protein sequence ID" value="PLT95099.1"/>
    <property type="molecule type" value="Genomic_DNA"/>
</dbReference>
<evidence type="ECO:0000256" key="2">
    <source>
        <dbReference type="ARBA" id="ARBA00022741"/>
    </source>
</evidence>
<feature type="domain" description="Thiamin pyrophosphokinase thiamin-binding" evidence="6">
    <location>
        <begin position="146"/>
        <end position="209"/>
    </location>
</feature>
<dbReference type="InterPro" id="IPR036759">
    <property type="entry name" value="TPK_catalytic_sf"/>
</dbReference>
<reference evidence="8" key="3">
    <citation type="submission" date="2019-06" db="EMBL/GenBank/DDBJ databases">
        <authorList>
            <person name="Le Quere A."/>
            <person name="Colella S."/>
        </authorList>
    </citation>
    <scope>NUCLEOTIDE SEQUENCE</scope>
    <source>
        <strain evidence="8">EmedicaeMD41</strain>
    </source>
</reference>
<dbReference type="GO" id="GO:0006772">
    <property type="term" value="P:thiamine metabolic process"/>
    <property type="evidence" value="ECO:0007669"/>
    <property type="project" value="UniProtKB-UniRule"/>
</dbReference>
<keyword evidence="4" id="KW-0067">ATP-binding</keyword>
<evidence type="ECO:0000256" key="5">
    <source>
        <dbReference type="NCBIfam" id="TIGR01378"/>
    </source>
</evidence>
<dbReference type="InterPro" id="IPR007373">
    <property type="entry name" value="Thiamin_PyroPKinase_B1-bd"/>
</dbReference>
<dbReference type="GO" id="GO:0030975">
    <property type="term" value="F:thiamine binding"/>
    <property type="evidence" value="ECO:0007669"/>
    <property type="project" value="InterPro"/>
</dbReference>
<dbReference type="EC" id="2.7.6.2" evidence="5"/>
<dbReference type="GO" id="GO:0016301">
    <property type="term" value="F:kinase activity"/>
    <property type="evidence" value="ECO:0007669"/>
    <property type="project" value="UniProtKB-KW"/>
</dbReference>
<dbReference type="OMA" id="VPKQPYP"/>
<evidence type="ECO:0000256" key="1">
    <source>
        <dbReference type="ARBA" id="ARBA00022679"/>
    </source>
</evidence>
<dbReference type="SUPFAM" id="SSF63999">
    <property type="entry name" value="Thiamin pyrophosphokinase, catalytic domain"/>
    <property type="match status" value="1"/>
</dbReference>
<dbReference type="Proteomes" id="UP001190825">
    <property type="component" value="Unassembled WGS sequence"/>
</dbReference>
<dbReference type="InterPro" id="IPR006282">
    <property type="entry name" value="Thi_PPkinase"/>
</dbReference>
<dbReference type="Pfam" id="PF04265">
    <property type="entry name" value="TPK_B1_binding"/>
    <property type="match status" value="1"/>
</dbReference>
<keyword evidence="3 8" id="KW-0418">Kinase</keyword>
<evidence type="ECO:0000313" key="8">
    <source>
        <dbReference type="EMBL" id="VTZ62383.1"/>
    </source>
</evidence>